<reference evidence="2 3" key="1">
    <citation type="submission" date="2015-06" db="EMBL/GenBank/DDBJ databases">
        <title>The Genome Sequence of Enterococcus faecium 131EA1.</title>
        <authorList>
            <consortium name="The Broad Institute Genomics Platform"/>
            <consortium name="The Broad Institute Genome Sequencing Center for Infectious Disease"/>
            <person name="Earl A.M."/>
            <person name="Van Tyne D."/>
            <person name="Lebreton F."/>
            <person name="Saavedra J.T."/>
            <person name="Gilmore M.S."/>
            <person name="Manson Mcguire A."/>
            <person name="Clock S."/>
            <person name="Crupain M."/>
            <person name="Rangan U."/>
            <person name="Young S."/>
            <person name="Abouelleil A."/>
            <person name="Cao P."/>
            <person name="Chapman S.B."/>
            <person name="Griggs A."/>
            <person name="Priest M."/>
            <person name="Shea T."/>
            <person name="Wortman J."/>
            <person name="Nusbaum C."/>
            <person name="Birren B."/>
        </authorList>
    </citation>
    <scope>NUCLEOTIDE SEQUENCE [LARGE SCALE GENOMIC DNA]</scope>
    <source>
        <strain evidence="2 3">131EA1</strain>
    </source>
</reference>
<evidence type="ECO:0000259" key="1">
    <source>
        <dbReference type="Pfam" id="PF08280"/>
    </source>
</evidence>
<gene>
    <name evidence="2" type="ORF">EB12_02503</name>
</gene>
<comment type="caution">
    <text evidence="2">The sequence shown here is derived from an EMBL/GenBank/DDBJ whole genome shotgun (WGS) entry which is preliminary data.</text>
</comment>
<dbReference type="Gene3D" id="1.10.10.10">
    <property type="entry name" value="Winged helix-like DNA-binding domain superfamily/Winged helix DNA-binding domain"/>
    <property type="match status" value="1"/>
</dbReference>
<accession>A0A2S7MKL2</accession>
<dbReference type="InterPro" id="IPR036388">
    <property type="entry name" value="WH-like_DNA-bd_sf"/>
</dbReference>
<feature type="domain" description="M protein trans-acting positive regulator (MGA) HTH" evidence="1">
    <location>
        <begin position="7"/>
        <end position="60"/>
    </location>
</feature>
<dbReference type="RefSeq" id="WP_010722001.1">
    <property type="nucleotide sequence ID" value="NZ_JACYZJ010000027.1"/>
</dbReference>
<dbReference type="Pfam" id="PF08280">
    <property type="entry name" value="HTH_Mga"/>
    <property type="match status" value="1"/>
</dbReference>
<organism evidence="2 3">
    <name type="scientific">Enterococcus faecium</name>
    <name type="common">Streptococcus faecium</name>
    <dbReference type="NCBI Taxonomy" id="1352"/>
    <lineage>
        <taxon>Bacteria</taxon>
        <taxon>Bacillati</taxon>
        <taxon>Bacillota</taxon>
        <taxon>Bacilli</taxon>
        <taxon>Lactobacillales</taxon>
        <taxon>Enterococcaceae</taxon>
        <taxon>Enterococcus</taxon>
    </lineage>
</organism>
<dbReference type="AlphaFoldDB" id="A0A2S7MKL2"/>
<sequence length="477" mass="56588">MIEKYIEKDILRQVKILEYFYESRELTTRELSHDLNVSEKTILKDFSKIEQVLGDTISFENRSKGKYYFYLLEEKNSIQLAREIYDSSLFLKICCRYLMGEKDYSVYVEEEFISVSKAFNVRNDVESFLKDMNLIDSNGNKVENELKKRLVMLSVWMRNSLMGKYINKEYCILAESVATDILDYSDKKANSREKDMLTKGIALILFGSKLDELSKKKLKETSFGSLLKEVFDLISNKIAIDEDEFRYISVLFYLIPTNYTSYSVMNMDLEIQKRIFLQFPEIEYYIYSCESYFGIRLADNNVFLQTILYFILFSYYNVQSYLVEPHVILNNKQKVLCNSLKQITLGWKKNFPLETNKYRVTNELLKRMSFDLYFVLQEEARKPIFITVVGRNAISHMIFKKYILDYMPSDKVKIDECLYYSLADVKIYKRDWKQIILCEESLIIKSILDNFTAEIISVSRYNLEEARNLLFNKLTNE</sequence>
<dbReference type="InterPro" id="IPR013199">
    <property type="entry name" value="HTH_Mga_DNA-bd_dom"/>
</dbReference>
<dbReference type="EMBL" id="LEQJ01000018">
    <property type="protein sequence ID" value="RBS27465.1"/>
    <property type="molecule type" value="Genomic_DNA"/>
</dbReference>
<name>A0A2S7MKL2_ENTFC</name>
<evidence type="ECO:0000313" key="2">
    <source>
        <dbReference type="EMBL" id="RBS27465.1"/>
    </source>
</evidence>
<dbReference type="Proteomes" id="UP000253144">
    <property type="component" value="Unassembled WGS sequence"/>
</dbReference>
<protein>
    <recommendedName>
        <fullName evidence="1">M protein trans-acting positive regulator (MGA) HTH domain-containing protein</fullName>
    </recommendedName>
</protein>
<evidence type="ECO:0000313" key="3">
    <source>
        <dbReference type="Proteomes" id="UP000253144"/>
    </source>
</evidence>
<proteinExistence type="predicted"/>